<accession>I7FKF0</accession>
<dbReference type="InParanoid" id="I7FKF0"/>
<name>I7FKF0_GEOSL</name>
<evidence type="ECO:0000313" key="2">
    <source>
        <dbReference type="EMBL" id="AFP20491.1"/>
    </source>
</evidence>
<sequence>MKMHRIQFGILIFASFLMLPSCDATHLYLVKQPNSKIPRGMEWKCLSSAKSELSLGVAPITDEEKALFNGNDVKYFLWWGSLSGPRPVEDVDGYISEAKTIFTISDKYKINLTGC</sequence>
<proteinExistence type="predicted"/>
<dbReference type="EnsemblBacteria" id="AFP20491">
    <property type="protein sequence ID" value="AFP20491"/>
    <property type="gene ID" value="GSU3597"/>
</dbReference>
<keyword evidence="3" id="KW-1185">Reference proteome</keyword>
<evidence type="ECO:0000313" key="3">
    <source>
        <dbReference type="Proteomes" id="UP000000577"/>
    </source>
</evidence>
<organism evidence="2 3">
    <name type="scientific">Geobacter sulfurreducens (strain ATCC 51573 / DSM 12127 / PCA)</name>
    <dbReference type="NCBI Taxonomy" id="243231"/>
    <lineage>
        <taxon>Bacteria</taxon>
        <taxon>Pseudomonadati</taxon>
        <taxon>Thermodesulfobacteriota</taxon>
        <taxon>Desulfuromonadia</taxon>
        <taxon>Geobacterales</taxon>
        <taxon>Geobacteraceae</taxon>
        <taxon>Geobacter</taxon>
    </lineage>
</organism>
<evidence type="ECO:0008006" key="4">
    <source>
        <dbReference type="Google" id="ProtNLM"/>
    </source>
</evidence>
<dbReference type="EMBL" id="AE017180">
    <property type="protein sequence ID" value="AFP20491.1"/>
    <property type="molecule type" value="Genomic_DNA"/>
</dbReference>
<evidence type="ECO:0000256" key="1">
    <source>
        <dbReference type="SAM" id="SignalP"/>
    </source>
</evidence>
<gene>
    <name evidence="2" type="ordered locus">GSU3597</name>
</gene>
<reference evidence="2 3" key="2">
    <citation type="journal article" date="2012" name="BMC Genomics">
        <title>Comparative genomic analysis of Geobacter sulfurreducens KN400, a strain with enhanced capacity for extracellular electron transfer and electricity production.</title>
        <authorList>
            <person name="Butler J.E."/>
            <person name="Young N.D."/>
            <person name="Aklujkar M."/>
            <person name="Lovley D.R."/>
        </authorList>
    </citation>
    <scope>NUCLEOTIDE SEQUENCE [LARGE SCALE GENOMIC DNA]</scope>
    <source>
        <strain evidence="3">ATCC 51573 / DSM 12127 / PCA</strain>
    </source>
</reference>
<reference evidence="2 3" key="1">
    <citation type="journal article" date="2003" name="Science">
        <title>Genome of Geobacter sulfurreducens: metal reduction in subsurface environments.</title>
        <authorList>
            <person name="Methe B.A."/>
            <person name="Nelson K.E."/>
            <person name="Eisen J.A."/>
            <person name="Paulsen I.T."/>
            <person name="Nelson W."/>
            <person name="Heidelberg J.F."/>
            <person name="Wu D."/>
            <person name="Wu M."/>
            <person name="Ward N."/>
            <person name="Beanan M.J."/>
            <person name="Dodson R.J."/>
            <person name="Madupu R."/>
            <person name="Brinkac L.M."/>
            <person name="Daugherty S.C."/>
            <person name="DeBoy R.T."/>
            <person name="Durkin A.S."/>
            <person name="Gwinn M."/>
            <person name="Kolonay J.F."/>
            <person name="Sullivan S.A."/>
            <person name="Haft D.H."/>
            <person name="Selengut J."/>
            <person name="Davidsen T.M."/>
            <person name="Zafar N."/>
            <person name="White O."/>
            <person name="Tran B."/>
            <person name="Romero C."/>
            <person name="Forberger H.A."/>
            <person name="Weidman J."/>
            <person name="Khouri H."/>
            <person name="Feldblyum T.V."/>
            <person name="Utterback T.R."/>
            <person name="Van Aken S.E."/>
            <person name="Lovley D.R."/>
            <person name="Fraser C.M."/>
        </authorList>
    </citation>
    <scope>NUCLEOTIDE SEQUENCE [LARGE SCALE GENOMIC DNA]</scope>
    <source>
        <strain evidence="3">ATCC 51573 / DSM 12127 / PCA</strain>
    </source>
</reference>
<keyword evidence="1" id="KW-0732">Signal</keyword>
<dbReference type="Proteomes" id="UP000000577">
    <property type="component" value="Chromosome"/>
</dbReference>
<dbReference type="KEGG" id="gsu:GSU3597"/>
<dbReference type="AlphaFoldDB" id="I7FKF0"/>
<feature type="signal peptide" evidence="1">
    <location>
        <begin position="1"/>
        <end position="24"/>
    </location>
</feature>
<dbReference type="STRING" id="243231.GSU3597"/>
<feature type="chain" id="PRO_5003709399" description="Lipoprotein" evidence="1">
    <location>
        <begin position="25"/>
        <end position="115"/>
    </location>
</feature>
<protein>
    <recommendedName>
        <fullName evidence="4">Lipoprotein</fullName>
    </recommendedName>
</protein>
<dbReference type="HOGENOM" id="CLU_2105472_0_0_7"/>